<comment type="caution">
    <text evidence="9">The sequence shown here is derived from an EMBL/GenBank/DDBJ whole genome shotgun (WGS) entry which is preliminary data.</text>
</comment>
<dbReference type="AlphaFoldDB" id="A0A3P1BG12"/>
<dbReference type="CDD" id="cd16913">
    <property type="entry name" value="YkuD_like"/>
    <property type="match status" value="1"/>
</dbReference>
<reference evidence="9 10" key="1">
    <citation type="submission" date="2018-11" db="EMBL/GenBank/DDBJ databases">
        <authorList>
            <person name="Zhou Z."/>
            <person name="Wang G."/>
        </authorList>
    </citation>
    <scope>NUCLEOTIDE SEQUENCE [LARGE SCALE GENOMIC DNA]</scope>
    <source>
        <strain evidence="9 10">KCTC52004</strain>
    </source>
</reference>
<evidence type="ECO:0000313" key="10">
    <source>
        <dbReference type="Proteomes" id="UP000271925"/>
    </source>
</evidence>
<gene>
    <name evidence="9" type="ORF">EHT25_25560</name>
</gene>
<keyword evidence="6 7" id="KW-0961">Cell wall biogenesis/degradation</keyword>
<evidence type="ECO:0000259" key="8">
    <source>
        <dbReference type="PROSITE" id="PS52029"/>
    </source>
</evidence>
<comment type="similarity">
    <text evidence="2">Belongs to the YkuD family.</text>
</comment>
<evidence type="ECO:0000256" key="1">
    <source>
        <dbReference type="ARBA" id="ARBA00004752"/>
    </source>
</evidence>
<sequence>MNRILKMLLATLLIQIARVPGSAGQSLSEWSQFLYRSGLDTAGVNQDSATISRFAFELAYGSRPERLSFWQLPERIDSAGVNRVVERIRAKDPDWAALLGSLEPVFEPYRRLRASLDSLVSFSKDSLPHLADIRSALNQYRWLNRLASDRMVVVNIPSATLRVLDRQGNQELLSRVIVGTSHTPTPLFGAVITRIITYPYWNVPHSIAVKELLPKIRRNPAGVLDALKMQVLDTKGRIVHPESINWQVLSARNFPYRLRQSTGCDNALGIMKFDVNSPFDIYLHDTNHRELFNHTSRFLSHGCIRVAKPVELANLLLHSSFFSPDFLENRQVSLPSRTLPLPRPVPVVITYQTIEPGLANSLDFYPDVYGWKSVKL</sequence>
<keyword evidence="4 7" id="KW-0133">Cell shape</keyword>
<dbReference type="PROSITE" id="PS52029">
    <property type="entry name" value="LD_TPASE"/>
    <property type="match status" value="1"/>
</dbReference>
<keyword evidence="5 7" id="KW-0573">Peptidoglycan synthesis</keyword>
<dbReference type="RefSeq" id="WP_124878027.1">
    <property type="nucleotide sequence ID" value="NZ_RQJO01000011.1"/>
</dbReference>
<evidence type="ECO:0000256" key="4">
    <source>
        <dbReference type="ARBA" id="ARBA00022960"/>
    </source>
</evidence>
<evidence type="ECO:0000256" key="6">
    <source>
        <dbReference type="ARBA" id="ARBA00023316"/>
    </source>
</evidence>
<evidence type="ECO:0000256" key="7">
    <source>
        <dbReference type="PROSITE-ProRule" id="PRU01373"/>
    </source>
</evidence>
<dbReference type="InterPro" id="IPR038063">
    <property type="entry name" value="Transpep_catalytic_dom"/>
</dbReference>
<name>A0A3P1BG12_9BACT</name>
<feature type="domain" description="L,D-TPase catalytic" evidence="8">
    <location>
        <begin position="150"/>
        <end position="335"/>
    </location>
</feature>
<dbReference type="Gene3D" id="2.40.440.10">
    <property type="entry name" value="L,D-transpeptidase catalytic domain-like"/>
    <property type="match status" value="1"/>
</dbReference>
<dbReference type="PANTHER" id="PTHR41533:SF2">
    <property type="entry name" value="BLR7131 PROTEIN"/>
    <property type="match status" value="1"/>
</dbReference>
<protein>
    <recommendedName>
        <fullName evidence="8">L,D-TPase catalytic domain-containing protein</fullName>
    </recommendedName>
</protein>
<feature type="active site" description="Proton donor/acceptor" evidence="7">
    <location>
        <position position="284"/>
    </location>
</feature>
<dbReference type="SUPFAM" id="SSF141523">
    <property type="entry name" value="L,D-transpeptidase catalytic domain-like"/>
    <property type="match status" value="1"/>
</dbReference>
<dbReference type="GO" id="GO:0009252">
    <property type="term" value="P:peptidoglycan biosynthetic process"/>
    <property type="evidence" value="ECO:0007669"/>
    <property type="project" value="UniProtKB-UniPathway"/>
</dbReference>
<dbReference type="UniPathway" id="UPA00219"/>
<dbReference type="GO" id="GO:0004180">
    <property type="term" value="F:carboxypeptidase activity"/>
    <property type="evidence" value="ECO:0007669"/>
    <property type="project" value="UniProtKB-ARBA"/>
</dbReference>
<dbReference type="OrthoDB" id="9778545at2"/>
<keyword evidence="3" id="KW-0808">Transferase</keyword>
<accession>A0A3P1BG12</accession>
<dbReference type="GO" id="GO:0008360">
    <property type="term" value="P:regulation of cell shape"/>
    <property type="evidence" value="ECO:0007669"/>
    <property type="project" value="UniProtKB-UniRule"/>
</dbReference>
<dbReference type="Proteomes" id="UP000271925">
    <property type="component" value="Unassembled WGS sequence"/>
</dbReference>
<evidence type="ECO:0000256" key="3">
    <source>
        <dbReference type="ARBA" id="ARBA00022679"/>
    </source>
</evidence>
<dbReference type="InterPro" id="IPR052905">
    <property type="entry name" value="LD-transpeptidase_YkuD-like"/>
</dbReference>
<organism evidence="9 10">
    <name type="scientific">Larkinella rosea</name>
    <dbReference type="NCBI Taxonomy" id="2025312"/>
    <lineage>
        <taxon>Bacteria</taxon>
        <taxon>Pseudomonadati</taxon>
        <taxon>Bacteroidota</taxon>
        <taxon>Cytophagia</taxon>
        <taxon>Cytophagales</taxon>
        <taxon>Spirosomataceae</taxon>
        <taxon>Larkinella</taxon>
    </lineage>
</organism>
<evidence type="ECO:0000256" key="5">
    <source>
        <dbReference type="ARBA" id="ARBA00022984"/>
    </source>
</evidence>
<dbReference type="Pfam" id="PF03734">
    <property type="entry name" value="YkuD"/>
    <property type="match status" value="1"/>
</dbReference>
<keyword evidence="10" id="KW-1185">Reference proteome</keyword>
<dbReference type="InterPro" id="IPR005490">
    <property type="entry name" value="LD_TPept_cat_dom"/>
</dbReference>
<feature type="active site" description="Nucleophile" evidence="7">
    <location>
        <position position="303"/>
    </location>
</feature>
<dbReference type="PANTHER" id="PTHR41533">
    <property type="entry name" value="L,D-TRANSPEPTIDASE HI_1667-RELATED"/>
    <property type="match status" value="1"/>
</dbReference>
<comment type="pathway">
    <text evidence="1 7">Cell wall biogenesis; peptidoglycan biosynthesis.</text>
</comment>
<dbReference type="EMBL" id="RQJO01000011">
    <property type="protein sequence ID" value="RRA99994.1"/>
    <property type="molecule type" value="Genomic_DNA"/>
</dbReference>
<evidence type="ECO:0000313" key="9">
    <source>
        <dbReference type="EMBL" id="RRA99994.1"/>
    </source>
</evidence>
<dbReference type="GO" id="GO:0016740">
    <property type="term" value="F:transferase activity"/>
    <property type="evidence" value="ECO:0007669"/>
    <property type="project" value="UniProtKB-KW"/>
</dbReference>
<evidence type="ECO:0000256" key="2">
    <source>
        <dbReference type="ARBA" id="ARBA00005992"/>
    </source>
</evidence>
<proteinExistence type="inferred from homology"/>
<dbReference type="GO" id="GO:0071555">
    <property type="term" value="P:cell wall organization"/>
    <property type="evidence" value="ECO:0007669"/>
    <property type="project" value="UniProtKB-UniRule"/>
</dbReference>